<feature type="domain" description="Quinolinate phosphoribosyl transferase N-terminal" evidence="14">
    <location>
        <begin position="25"/>
        <end position="110"/>
    </location>
</feature>
<evidence type="ECO:0000256" key="6">
    <source>
        <dbReference type="ARBA" id="ARBA00022642"/>
    </source>
</evidence>
<organism evidence="15 16">
    <name type="scientific">Candidatus Nitrohelix vancouverensis</name>
    <dbReference type="NCBI Taxonomy" id="2705534"/>
    <lineage>
        <taxon>Bacteria</taxon>
        <taxon>Pseudomonadati</taxon>
        <taxon>Nitrospinota/Tectimicrobiota group</taxon>
        <taxon>Nitrospinota</taxon>
        <taxon>Nitrospinia</taxon>
        <taxon>Nitrospinales</taxon>
        <taxon>Nitrospinaceae</taxon>
        <taxon>Candidatus Nitrohelix</taxon>
    </lineage>
</organism>
<dbReference type="AlphaFoldDB" id="A0A7T0G3Y5"/>
<dbReference type="Gene3D" id="3.20.20.70">
    <property type="entry name" value="Aldolase class I"/>
    <property type="match status" value="1"/>
</dbReference>
<sequence>MHRPSEEQIQNLLNLALQEDVGTGDITTRNLIPEGKILIAETTAKEHLTLCGRDFFQAVFKKLDPEVQIEFAANDGQEYNEGDLLFRMRGQARALLEGERTALNVLQHLSGIATLTRAYAERAKPATLLDTRKTWPGLRTFQKYAVACGGGSNHRFGLYDAVLIKDNHIKAVGSIAQAVSKARDNLAPGFPVEVETSNLQEVQEAVQAKAEIIMLDNMSIETIQEALKIIDGKARTEASGNVRLENLHEIASTGVDSISVGRITHSAPSIDISMNFIWEEGSHAL</sequence>
<evidence type="ECO:0000259" key="13">
    <source>
        <dbReference type="Pfam" id="PF01729"/>
    </source>
</evidence>
<dbReference type="InterPro" id="IPR027277">
    <property type="entry name" value="NadC/ModD"/>
</dbReference>
<dbReference type="Proteomes" id="UP000594464">
    <property type="component" value="Chromosome"/>
</dbReference>
<comment type="similarity">
    <text evidence="3 12">Belongs to the NadC/ModD family.</text>
</comment>
<keyword evidence="7 12" id="KW-0328">Glycosyltransferase</keyword>
<keyword evidence="8 12" id="KW-0808">Transferase</keyword>
<dbReference type="FunFam" id="3.90.1170.20:FF:000001">
    <property type="entry name" value="Nicotinate-nucleotide diphosphorylase (Carboxylating)"/>
    <property type="match status" value="1"/>
</dbReference>
<dbReference type="SUPFAM" id="SSF54675">
    <property type="entry name" value="Nicotinate/Quinolinate PRTase N-terminal domain-like"/>
    <property type="match status" value="1"/>
</dbReference>
<comment type="function">
    <text evidence="1">Involved in the catabolism of quinolinic acid (QA).</text>
</comment>
<gene>
    <name evidence="15" type="primary">nadC</name>
    <name evidence="15" type="ORF">G3M78_11135</name>
</gene>
<evidence type="ECO:0000256" key="12">
    <source>
        <dbReference type="PIRNR" id="PIRNR006250"/>
    </source>
</evidence>
<dbReference type="GO" id="GO:0004514">
    <property type="term" value="F:nicotinate-nucleotide diphosphorylase (carboxylating) activity"/>
    <property type="evidence" value="ECO:0007669"/>
    <property type="project" value="UniProtKB-EC"/>
</dbReference>
<dbReference type="FunFam" id="3.20.20.70:FF:000030">
    <property type="entry name" value="Nicotinate-nucleotide pyrophosphorylase, carboxylating"/>
    <property type="match status" value="1"/>
</dbReference>
<dbReference type="InterPro" id="IPR013785">
    <property type="entry name" value="Aldolase_TIM"/>
</dbReference>
<comment type="pathway">
    <text evidence="2">Cofactor biosynthesis; NAD(+) biosynthesis; nicotinate D-ribonucleotide from quinolinate: step 1/1.</text>
</comment>
<dbReference type="InterPro" id="IPR002638">
    <property type="entry name" value="Quinolinate_PRibosylTrfase_C"/>
</dbReference>
<dbReference type="GO" id="GO:0005737">
    <property type="term" value="C:cytoplasm"/>
    <property type="evidence" value="ECO:0007669"/>
    <property type="project" value="TreeGrafter"/>
</dbReference>
<dbReference type="GO" id="GO:0034213">
    <property type="term" value="P:quinolinate catabolic process"/>
    <property type="evidence" value="ECO:0007669"/>
    <property type="project" value="TreeGrafter"/>
</dbReference>
<dbReference type="PANTHER" id="PTHR32179:SF3">
    <property type="entry name" value="NICOTINATE-NUCLEOTIDE PYROPHOSPHORYLASE [CARBOXYLATING]"/>
    <property type="match status" value="1"/>
</dbReference>
<dbReference type="InterPro" id="IPR022412">
    <property type="entry name" value="Quinolinate_PRibosylTrfase_N"/>
</dbReference>
<dbReference type="PIRSF" id="PIRSF006250">
    <property type="entry name" value="NadC_ModD"/>
    <property type="match status" value="1"/>
</dbReference>
<comment type="subunit">
    <text evidence="4">Hexamer formed by 3 homodimers.</text>
</comment>
<dbReference type="CDD" id="cd01572">
    <property type="entry name" value="QPRTase"/>
    <property type="match status" value="1"/>
</dbReference>
<dbReference type="KEGG" id="nva:G3M78_11135"/>
<evidence type="ECO:0000256" key="5">
    <source>
        <dbReference type="ARBA" id="ARBA00011944"/>
    </source>
</evidence>
<protein>
    <recommendedName>
        <fullName evidence="11">Probable nicotinate-nucleotide pyrophosphorylase [carboxylating]</fullName>
        <ecNumber evidence="5">2.4.2.19</ecNumber>
    </recommendedName>
    <alternativeName>
        <fullName evidence="9">Quinolinate phosphoribosyltransferase [decarboxylating]</fullName>
    </alternativeName>
</protein>
<evidence type="ECO:0000256" key="11">
    <source>
        <dbReference type="ARBA" id="ARBA00069173"/>
    </source>
</evidence>
<evidence type="ECO:0000256" key="3">
    <source>
        <dbReference type="ARBA" id="ARBA00009400"/>
    </source>
</evidence>
<dbReference type="NCBIfam" id="TIGR00078">
    <property type="entry name" value="nadC"/>
    <property type="match status" value="1"/>
</dbReference>
<evidence type="ECO:0000256" key="9">
    <source>
        <dbReference type="ARBA" id="ARBA00033102"/>
    </source>
</evidence>
<dbReference type="Pfam" id="PF02749">
    <property type="entry name" value="QRPTase_N"/>
    <property type="match status" value="1"/>
</dbReference>
<keyword evidence="6" id="KW-0662">Pyridine nucleotide biosynthesis</keyword>
<dbReference type="PANTHER" id="PTHR32179">
    <property type="entry name" value="NICOTINATE-NUCLEOTIDE PYROPHOSPHORYLASE [CARBOXYLATING]"/>
    <property type="match status" value="1"/>
</dbReference>
<evidence type="ECO:0000256" key="10">
    <source>
        <dbReference type="ARBA" id="ARBA00047445"/>
    </source>
</evidence>
<evidence type="ECO:0000313" key="15">
    <source>
        <dbReference type="EMBL" id="QPJ65915.1"/>
    </source>
</evidence>
<reference evidence="16" key="1">
    <citation type="submission" date="2020-02" db="EMBL/GenBank/DDBJ databases">
        <title>Genomic and physiological characterization of two novel Nitrospinaceae genera.</title>
        <authorList>
            <person name="Mueller A.J."/>
            <person name="Jung M.-Y."/>
            <person name="Strachan C.R."/>
            <person name="Herbold C.W."/>
            <person name="Kirkegaard R.H."/>
            <person name="Daims H."/>
        </authorList>
    </citation>
    <scope>NUCLEOTIDE SEQUENCE [LARGE SCALE GENOMIC DNA]</scope>
</reference>
<evidence type="ECO:0000256" key="1">
    <source>
        <dbReference type="ARBA" id="ARBA00003237"/>
    </source>
</evidence>
<proteinExistence type="inferred from homology"/>
<dbReference type="InterPro" id="IPR037128">
    <property type="entry name" value="Quinolinate_PRibosylTase_N_sf"/>
</dbReference>
<evidence type="ECO:0000259" key="14">
    <source>
        <dbReference type="Pfam" id="PF02749"/>
    </source>
</evidence>
<dbReference type="InterPro" id="IPR036068">
    <property type="entry name" value="Nicotinate_pribotase-like_C"/>
</dbReference>
<feature type="domain" description="Quinolinate phosphoribosyl transferase C-terminal" evidence="13">
    <location>
        <begin position="112"/>
        <end position="274"/>
    </location>
</feature>
<dbReference type="InterPro" id="IPR004393">
    <property type="entry name" value="NadC"/>
</dbReference>
<evidence type="ECO:0000256" key="7">
    <source>
        <dbReference type="ARBA" id="ARBA00022676"/>
    </source>
</evidence>
<name>A0A7T0G3Y5_9BACT</name>
<dbReference type="SUPFAM" id="SSF51690">
    <property type="entry name" value="Nicotinate/Quinolinate PRTase C-terminal domain-like"/>
    <property type="match status" value="1"/>
</dbReference>
<dbReference type="EMBL" id="CP048620">
    <property type="protein sequence ID" value="QPJ65915.1"/>
    <property type="molecule type" value="Genomic_DNA"/>
</dbReference>
<comment type="catalytic activity">
    <reaction evidence="10">
        <text>nicotinate beta-D-ribonucleotide + CO2 + diphosphate = quinolinate + 5-phospho-alpha-D-ribose 1-diphosphate + 2 H(+)</text>
        <dbReference type="Rhea" id="RHEA:12733"/>
        <dbReference type="ChEBI" id="CHEBI:15378"/>
        <dbReference type="ChEBI" id="CHEBI:16526"/>
        <dbReference type="ChEBI" id="CHEBI:29959"/>
        <dbReference type="ChEBI" id="CHEBI:33019"/>
        <dbReference type="ChEBI" id="CHEBI:57502"/>
        <dbReference type="ChEBI" id="CHEBI:58017"/>
        <dbReference type="EC" id="2.4.2.19"/>
    </reaction>
</comment>
<dbReference type="UniPathway" id="UPA00253">
    <property type="reaction ID" value="UER00331"/>
</dbReference>
<dbReference type="Gene3D" id="3.90.1170.20">
    <property type="entry name" value="Quinolinate phosphoribosyl transferase, N-terminal domain"/>
    <property type="match status" value="1"/>
</dbReference>
<dbReference type="EC" id="2.4.2.19" evidence="5"/>
<evidence type="ECO:0000313" key="16">
    <source>
        <dbReference type="Proteomes" id="UP000594464"/>
    </source>
</evidence>
<dbReference type="GO" id="GO:0009435">
    <property type="term" value="P:NAD+ biosynthetic process"/>
    <property type="evidence" value="ECO:0007669"/>
    <property type="project" value="UniProtKB-UniPathway"/>
</dbReference>
<dbReference type="Pfam" id="PF01729">
    <property type="entry name" value="QRPTase_C"/>
    <property type="match status" value="1"/>
</dbReference>
<accession>A0A7T0G3Y5</accession>
<evidence type="ECO:0000256" key="4">
    <source>
        <dbReference type="ARBA" id="ARBA00011218"/>
    </source>
</evidence>
<evidence type="ECO:0000256" key="8">
    <source>
        <dbReference type="ARBA" id="ARBA00022679"/>
    </source>
</evidence>
<evidence type="ECO:0000256" key="2">
    <source>
        <dbReference type="ARBA" id="ARBA00004893"/>
    </source>
</evidence>